<dbReference type="Proteomes" id="UP000466442">
    <property type="component" value="Unassembled WGS sequence"/>
</dbReference>
<protein>
    <recommendedName>
        <fullName evidence="7">Beta-glucosidase</fullName>
    </recommendedName>
</protein>
<dbReference type="PRINTS" id="PR00131">
    <property type="entry name" value="GLHYDRLASE1"/>
</dbReference>
<comment type="similarity">
    <text evidence="1 4">Belongs to the glycosyl hydrolase 1 family.</text>
</comment>
<keyword evidence="3" id="KW-0326">Glycosidase</keyword>
<evidence type="ECO:0000256" key="2">
    <source>
        <dbReference type="ARBA" id="ARBA00022801"/>
    </source>
</evidence>
<dbReference type="EMBL" id="WIXP02000002">
    <property type="protein sequence ID" value="KAF6214884.1"/>
    <property type="molecule type" value="Genomic_DNA"/>
</dbReference>
<evidence type="ECO:0000256" key="4">
    <source>
        <dbReference type="RuleBase" id="RU003690"/>
    </source>
</evidence>
<dbReference type="OrthoDB" id="65569at2759"/>
<evidence type="ECO:0008006" key="7">
    <source>
        <dbReference type="Google" id="ProtNLM"/>
    </source>
</evidence>
<reference evidence="5" key="1">
    <citation type="journal article" date="2021" name="Mol. Ecol. Resour.">
        <title>Apolygus lucorum genome provides insights into omnivorousness and mesophyll feeding.</title>
        <authorList>
            <person name="Liu Y."/>
            <person name="Liu H."/>
            <person name="Wang H."/>
            <person name="Huang T."/>
            <person name="Liu B."/>
            <person name="Yang B."/>
            <person name="Yin L."/>
            <person name="Li B."/>
            <person name="Zhang Y."/>
            <person name="Zhang S."/>
            <person name="Jiang F."/>
            <person name="Zhang X."/>
            <person name="Ren Y."/>
            <person name="Wang B."/>
            <person name="Wang S."/>
            <person name="Lu Y."/>
            <person name="Wu K."/>
            <person name="Fan W."/>
            <person name="Wang G."/>
        </authorList>
    </citation>
    <scope>NUCLEOTIDE SEQUENCE</scope>
    <source>
        <strain evidence="5">12Hb</strain>
    </source>
</reference>
<dbReference type="Gene3D" id="3.20.20.80">
    <property type="entry name" value="Glycosidases"/>
    <property type="match status" value="1"/>
</dbReference>
<dbReference type="InterPro" id="IPR001360">
    <property type="entry name" value="Glyco_hydro_1"/>
</dbReference>
<dbReference type="GO" id="GO:0005975">
    <property type="term" value="P:carbohydrate metabolic process"/>
    <property type="evidence" value="ECO:0007669"/>
    <property type="project" value="InterPro"/>
</dbReference>
<gene>
    <name evidence="5" type="ORF">GE061_009628</name>
</gene>
<dbReference type="PANTHER" id="PTHR10353">
    <property type="entry name" value="GLYCOSYL HYDROLASE"/>
    <property type="match status" value="1"/>
</dbReference>
<evidence type="ECO:0000313" key="5">
    <source>
        <dbReference type="EMBL" id="KAF6214884.1"/>
    </source>
</evidence>
<feature type="non-terminal residue" evidence="5">
    <location>
        <position position="1"/>
    </location>
</feature>
<sequence>VCPQGFRLLVNKVRNEYNNPDIIVTENGYVEDGANFTNDLGRIYYLETYMGELRESIYTDGCSVKGYIIWSILDNFEWRYGYTARFGLVSVDFNSPNRTRTMKKSAYWMKNYIQMHKIYYQ</sequence>
<dbReference type="SUPFAM" id="SSF51445">
    <property type="entry name" value="(Trans)glycosidases"/>
    <property type="match status" value="1"/>
</dbReference>
<keyword evidence="6" id="KW-1185">Reference proteome</keyword>
<dbReference type="Pfam" id="PF00232">
    <property type="entry name" value="Glyco_hydro_1"/>
    <property type="match status" value="1"/>
</dbReference>
<evidence type="ECO:0000256" key="3">
    <source>
        <dbReference type="ARBA" id="ARBA00023295"/>
    </source>
</evidence>
<proteinExistence type="inferred from homology"/>
<evidence type="ECO:0000313" key="6">
    <source>
        <dbReference type="Proteomes" id="UP000466442"/>
    </source>
</evidence>
<accession>A0A8S9Y226</accession>
<dbReference type="PANTHER" id="PTHR10353:SF36">
    <property type="entry name" value="LP05116P"/>
    <property type="match status" value="1"/>
</dbReference>
<evidence type="ECO:0000256" key="1">
    <source>
        <dbReference type="ARBA" id="ARBA00010838"/>
    </source>
</evidence>
<organism evidence="5 6">
    <name type="scientific">Apolygus lucorum</name>
    <name type="common">Small green plant bug</name>
    <name type="synonym">Lygocoris lucorum</name>
    <dbReference type="NCBI Taxonomy" id="248454"/>
    <lineage>
        <taxon>Eukaryota</taxon>
        <taxon>Metazoa</taxon>
        <taxon>Ecdysozoa</taxon>
        <taxon>Arthropoda</taxon>
        <taxon>Hexapoda</taxon>
        <taxon>Insecta</taxon>
        <taxon>Pterygota</taxon>
        <taxon>Neoptera</taxon>
        <taxon>Paraneoptera</taxon>
        <taxon>Hemiptera</taxon>
        <taxon>Heteroptera</taxon>
        <taxon>Panheteroptera</taxon>
        <taxon>Cimicomorpha</taxon>
        <taxon>Miridae</taxon>
        <taxon>Mirini</taxon>
        <taxon>Apolygus</taxon>
    </lineage>
</organism>
<name>A0A8S9Y226_APOLU</name>
<dbReference type="InterPro" id="IPR017853">
    <property type="entry name" value="GH"/>
</dbReference>
<keyword evidence="2" id="KW-0378">Hydrolase</keyword>
<dbReference type="AlphaFoldDB" id="A0A8S9Y226"/>
<dbReference type="GO" id="GO:0008422">
    <property type="term" value="F:beta-glucosidase activity"/>
    <property type="evidence" value="ECO:0007669"/>
    <property type="project" value="TreeGrafter"/>
</dbReference>
<comment type="caution">
    <text evidence="5">The sequence shown here is derived from an EMBL/GenBank/DDBJ whole genome shotgun (WGS) entry which is preliminary data.</text>
</comment>